<proteinExistence type="predicted"/>
<gene>
    <name evidence="1" type="ORF">IMCC3135_25855</name>
</gene>
<dbReference type="KEGG" id="gai:IMCC3135_25855"/>
<protein>
    <submittedName>
        <fullName evidence="1">Uncharacterized protein</fullName>
    </submittedName>
</protein>
<evidence type="ECO:0000313" key="2">
    <source>
        <dbReference type="Proteomes" id="UP000250079"/>
    </source>
</evidence>
<keyword evidence="2" id="KW-1185">Reference proteome</keyword>
<sequence length="316" mass="35426">MTNISVGSTLHYSLLWTEPAARQRFIERLELVHALGTTLEAVHEPQVAERKIHWWHEELQRMSEGSARHPAAQACQSSLVLSNNPSWPADQNNEADQTAIDAHPALNACLNIVSAASTMRFTPPSSEKEANALLEKNYLARMALLAHALSDNIDDLDLPGHSSLAALALGKFEQLSRLPHLIHRGQAVFSDQLYKQHAIRPTDLAGKIRIAPDAESPSTKQASSGLHSIPLTVEKPEIQALLNAAITTAHQDFQRAMADDETVSRYRQAPLLPLWRLIVLREKQLAMWQRNPPNLLRERTTLTPLVKLFHAWRNRR</sequence>
<organism evidence="1 2">
    <name type="scientific">Granulosicoccus antarcticus IMCC3135</name>
    <dbReference type="NCBI Taxonomy" id="1192854"/>
    <lineage>
        <taxon>Bacteria</taxon>
        <taxon>Pseudomonadati</taxon>
        <taxon>Pseudomonadota</taxon>
        <taxon>Gammaproteobacteria</taxon>
        <taxon>Chromatiales</taxon>
        <taxon>Granulosicoccaceae</taxon>
        <taxon>Granulosicoccus</taxon>
    </lineage>
</organism>
<reference evidence="1 2" key="1">
    <citation type="submission" date="2016-12" db="EMBL/GenBank/DDBJ databases">
        <authorList>
            <person name="Song W.-J."/>
            <person name="Kurnit D.M."/>
        </authorList>
    </citation>
    <scope>NUCLEOTIDE SEQUENCE [LARGE SCALE GENOMIC DNA]</scope>
    <source>
        <strain evidence="1 2">IMCC3135</strain>
    </source>
</reference>
<dbReference type="RefSeq" id="WP_157736270.1">
    <property type="nucleotide sequence ID" value="NZ_CP018632.1"/>
</dbReference>
<dbReference type="EMBL" id="CP018632">
    <property type="protein sequence ID" value="ASJ75226.1"/>
    <property type="molecule type" value="Genomic_DNA"/>
</dbReference>
<dbReference type="AlphaFoldDB" id="A0A2Z2NUP9"/>
<name>A0A2Z2NUP9_9GAMM</name>
<dbReference type="Proteomes" id="UP000250079">
    <property type="component" value="Chromosome"/>
</dbReference>
<dbReference type="OrthoDB" id="9807580at2"/>
<accession>A0A2Z2NUP9</accession>
<evidence type="ECO:0000313" key="1">
    <source>
        <dbReference type="EMBL" id="ASJ75226.1"/>
    </source>
</evidence>